<feature type="compositionally biased region" description="Basic residues" evidence="1">
    <location>
        <begin position="140"/>
        <end position="153"/>
    </location>
</feature>
<reference evidence="2" key="1">
    <citation type="submission" date="2023-04" db="EMBL/GenBank/DDBJ databases">
        <title>Black Yeasts Isolated from many extreme environments.</title>
        <authorList>
            <person name="Coleine C."/>
            <person name="Stajich J.E."/>
            <person name="Selbmann L."/>
        </authorList>
    </citation>
    <scope>NUCLEOTIDE SEQUENCE</scope>
    <source>
        <strain evidence="2">CCFEE 5312</strain>
    </source>
</reference>
<gene>
    <name evidence="2" type="ORF">LTR09_010032</name>
</gene>
<name>A0AAJ0DEN1_9PEZI</name>
<feature type="region of interest" description="Disordered" evidence="1">
    <location>
        <begin position="1"/>
        <end position="41"/>
    </location>
</feature>
<feature type="region of interest" description="Disordered" evidence="1">
    <location>
        <begin position="89"/>
        <end position="156"/>
    </location>
</feature>
<feature type="compositionally biased region" description="Polar residues" evidence="1">
    <location>
        <begin position="1"/>
        <end position="10"/>
    </location>
</feature>
<proteinExistence type="predicted"/>
<evidence type="ECO:0000313" key="2">
    <source>
        <dbReference type="EMBL" id="KAK3048723.1"/>
    </source>
</evidence>
<accession>A0AAJ0DEN1</accession>
<dbReference type="AlphaFoldDB" id="A0AAJ0DEN1"/>
<evidence type="ECO:0000313" key="3">
    <source>
        <dbReference type="Proteomes" id="UP001271007"/>
    </source>
</evidence>
<keyword evidence="3" id="KW-1185">Reference proteome</keyword>
<protein>
    <submittedName>
        <fullName evidence="2">Uncharacterized protein</fullName>
    </submittedName>
</protein>
<organism evidence="2 3">
    <name type="scientific">Extremus antarcticus</name>
    <dbReference type="NCBI Taxonomy" id="702011"/>
    <lineage>
        <taxon>Eukaryota</taxon>
        <taxon>Fungi</taxon>
        <taxon>Dikarya</taxon>
        <taxon>Ascomycota</taxon>
        <taxon>Pezizomycotina</taxon>
        <taxon>Dothideomycetes</taxon>
        <taxon>Dothideomycetidae</taxon>
        <taxon>Mycosphaerellales</taxon>
        <taxon>Extremaceae</taxon>
        <taxon>Extremus</taxon>
    </lineage>
</organism>
<feature type="compositionally biased region" description="Basic residues" evidence="1">
    <location>
        <begin position="111"/>
        <end position="123"/>
    </location>
</feature>
<dbReference type="Proteomes" id="UP001271007">
    <property type="component" value="Unassembled WGS sequence"/>
</dbReference>
<evidence type="ECO:0000256" key="1">
    <source>
        <dbReference type="SAM" id="MobiDB-lite"/>
    </source>
</evidence>
<feature type="compositionally biased region" description="Low complexity" evidence="1">
    <location>
        <begin position="27"/>
        <end position="38"/>
    </location>
</feature>
<sequence>MSSAIATPTGSDAAKSGAAVKSDTKKSGTSTPSKTSASGLSAREEELFKVAMLHCLKSGVPEIDIDKFIVHGDFKAKKTAQNMWGTIKGKVFPKKEAVEGEPGDATPKTPKTPKAKATPKKRTKKEDGDDDEAAVDSASPKKRVRKSPVKKTPTKVVAKEDEVTALVEATKDVDREESAVKAEVTDE</sequence>
<comment type="caution">
    <text evidence="2">The sequence shown here is derived from an EMBL/GenBank/DDBJ whole genome shotgun (WGS) entry which is preliminary data.</text>
</comment>
<dbReference type="EMBL" id="JAWDJX010000046">
    <property type="protein sequence ID" value="KAK3048723.1"/>
    <property type="molecule type" value="Genomic_DNA"/>
</dbReference>